<protein>
    <recommendedName>
        <fullName evidence="4">Lipoprotein</fullName>
    </recommendedName>
</protein>
<comment type="caution">
    <text evidence="2">The sequence shown here is derived from an EMBL/GenBank/DDBJ whole genome shotgun (WGS) entry which is preliminary data.</text>
</comment>
<name>K2J7J2_9RHOB</name>
<evidence type="ECO:0008006" key="4">
    <source>
        <dbReference type="Google" id="ProtNLM"/>
    </source>
</evidence>
<gene>
    <name evidence="2" type="ORF">B30_10080</name>
</gene>
<evidence type="ECO:0000313" key="3">
    <source>
        <dbReference type="Proteomes" id="UP000006762"/>
    </source>
</evidence>
<proteinExistence type="predicted"/>
<feature type="signal peptide" evidence="1">
    <location>
        <begin position="1"/>
        <end position="22"/>
    </location>
</feature>
<dbReference type="STRING" id="1208323.B30_10080"/>
<dbReference type="AlphaFoldDB" id="K2J7J2"/>
<feature type="chain" id="PRO_5003861764" description="Lipoprotein" evidence="1">
    <location>
        <begin position="23"/>
        <end position="171"/>
    </location>
</feature>
<evidence type="ECO:0000256" key="1">
    <source>
        <dbReference type="SAM" id="SignalP"/>
    </source>
</evidence>
<dbReference type="Proteomes" id="UP000006762">
    <property type="component" value="Unassembled WGS sequence"/>
</dbReference>
<organism evidence="2 3">
    <name type="scientific">Celeribacter baekdonensis B30</name>
    <dbReference type="NCBI Taxonomy" id="1208323"/>
    <lineage>
        <taxon>Bacteria</taxon>
        <taxon>Pseudomonadati</taxon>
        <taxon>Pseudomonadota</taxon>
        <taxon>Alphaproteobacteria</taxon>
        <taxon>Rhodobacterales</taxon>
        <taxon>Roseobacteraceae</taxon>
        <taxon>Celeribacter</taxon>
    </lineage>
</organism>
<reference evidence="2 3" key="1">
    <citation type="submission" date="2012-09" db="EMBL/GenBank/DDBJ databases">
        <title>Celeribacter baekdonensis B30 Genome Sequencing.</title>
        <authorList>
            <person name="Wang W."/>
        </authorList>
    </citation>
    <scope>NUCLEOTIDE SEQUENCE [LARGE SCALE GENOMIC DNA]</scope>
    <source>
        <strain evidence="2 3">B30</strain>
    </source>
</reference>
<dbReference type="EMBL" id="AMRK01000005">
    <property type="protein sequence ID" value="EKE71103.1"/>
    <property type="molecule type" value="Genomic_DNA"/>
</dbReference>
<dbReference type="RefSeq" id="WP_009571962.1">
    <property type="nucleotide sequence ID" value="NZ_AMRK01000005.1"/>
</dbReference>
<keyword evidence="3" id="KW-1185">Reference proteome</keyword>
<dbReference type="OrthoDB" id="9932334at2"/>
<accession>K2J7J2</accession>
<keyword evidence="1" id="KW-0732">Signal</keyword>
<evidence type="ECO:0000313" key="2">
    <source>
        <dbReference type="EMBL" id="EKE71103.1"/>
    </source>
</evidence>
<dbReference type="PATRIC" id="fig|1208323.3.peg.2088"/>
<sequence>MKQIALASVLATAALSAIEAKAQDTLSSWDRYTSFLLSSCILDDLGLRIKMMAGMQAEYGAGMTEREDRDGMDFHDHPNGTTLELSASDEEVYCRVTIPADVLNADGIENLHADLDEQLGYKAPDGAIETLKNAARTTWSYDGTKNNRMTVVFSIQEDNSLLIESNSRIAD</sequence>